<protein>
    <submittedName>
        <fullName evidence="2">Uncharacterized protein</fullName>
    </submittedName>
</protein>
<name>A0A9P7YKY7_9HELO</name>
<evidence type="ECO:0000256" key="1">
    <source>
        <dbReference type="SAM" id="MobiDB-lite"/>
    </source>
</evidence>
<keyword evidence="3" id="KW-1185">Reference proteome</keyword>
<dbReference type="Proteomes" id="UP000824998">
    <property type="component" value="Unassembled WGS sequence"/>
</dbReference>
<dbReference type="EMBL" id="MU251447">
    <property type="protein sequence ID" value="KAG9234918.1"/>
    <property type="molecule type" value="Genomic_DNA"/>
</dbReference>
<feature type="region of interest" description="Disordered" evidence="1">
    <location>
        <begin position="1"/>
        <end position="45"/>
    </location>
</feature>
<comment type="caution">
    <text evidence="2">The sequence shown here is derived from an EMBL/GenBank/DDBJ whole genome shotgun (WGS) entry which is preliminary data.</text>
</comment>
<reference evidence="2" key="1">
    <citation type="journal article" date="2021" name="IMA Fungus">
        <title>Genomic characterization of three marine fungi, including Emericellopsis atlantica sp. nov. with signatures of a generalist lifestyle and marine biomass degradation.</title>
        <authorList>
            <person name="Hagestad O.C."/>
            <person name="Hou L."/>
            <person name="Andersen J.H."/>
            <person name="Hansen E.H."/>
            <person name="Altermark B."/>
            <person name="Li C."/>
            <person name="Kuhnert E."/>
            <person name="Cox R.J."/>
            <person name="Crous P.W."/>
            <person name="Spatafora J.W."/>
            <person name="Lail K."/>
            <person name="Amirebrahimi M."/>
            <person name="Lipzen A."/>
            <person name="Pangilinan J."/>
            <person name="Andreopoulos W."/>
            <person name="Hayes R.D."/>
            <person name="Ng V."/>
            <person name="Grigoriev I.V."/>
            <person name="Jackson S.A."/>
            <person name="Sutton T.D.S."/>
            <person name="Dobson A.D.W."/>
            <person name="Rama T."/>
        </authorList>
    </citation>
    <scope>NUCLEOTIDE SEQUENCE</scope>
    <source>
        <strain evidence="2">TRa018bII</strain>
    </source>
</reference>
<organism evidence="2 3">
    <name type="scientific">Amylocarpus encephaloides</name>
    <dbReference type="NCBI Taxonomy" id="45428"/>
    <lineage>
        <taxon>Eukaryota</taxon>
        <taxon>Fungi</taxon>
        <taxon>Dikarya</taxon>
        <taxon>Ascomycota</taxon>
        <taxon>Pezizomycotina</taxon>
        <taxon>Leotiomycetes</taxon>
        <taxon>Helotiales</taxon>
        <taxon>Helotiales incertae sedis</taxon>
        <taxon>Amylocarpus</taxon>
    </lineage>
</organism>
<proteinExistence type="predicted"/>
<gene>
    <name evidence="2" type="ORF">BJ875DRAFT_288810</name>
</gene>
<dbReference type="AlphaFoldDB" id="A0A9P7YKY7"/>
<evidence type="ECO:0000313" key="2">
    <source>
        <dbReference type="EMBL" id="KAG9234918.1"/>
    </source>
</evidence>
<feature type="compositionally biased region" description="Basic and acidic residues" evidence="1">
    <location>
        <begin position="121"/>
        <end position="134"/>
    </location>
</feature>
<evidence type="ECO:0000313" key="3">
    <source>
        <dbReference type="Proteomes" id="UP000824998"/>
    </source>
</evidence>
<sequence>MMLAPPRSRGHGAPRSTNAAARGARRGLRDATPMDAGPGLRSGAGVRVWGSGRRRPAFWSGGCACGDLDDDDGLRGEVKRSLFRRGPAAFVRRVVWWCWFGREKPPRVRSGLAPAGGTPGRRGEETGRARRGGEGGRWGVWRSLALCAMEWRHVRERGQEASTSTSTLGNSCQLDGLAAYRGGAAGWSLVSPRRERVELLVLRWGSVGLRLRSVSDRRAGMGP</sequence>
<accession>A0A9P7YKY7</accession>
<feature type="region of interest" description="Disordered" evidence="1">
    <location>
        <begin position="109"/>
        <end position="134"/>
    </location>
</feature>